<feature type="transmembrane region" description="Helical" evidence="4">
    <location>
        <begin position="133"/>
        <end position="151"/>
    </location>
</feature>
<dbReference type="SUPFAM" id="SSF48452">
    <property type="entry name" value="TPR-like"/>
    <property type="match status" value="1"/>
</dbReference>
<keyword evidence="1" id="KW-0677">Repeat</keyword>
<reference evidence="5 6" key="1">
    <citation type="submission" date="2015-02" db="EMBL/GenBank/DDBJ databases">
        <title>Improved understanding of the partial-nitritation anammox process through 23 genomes representing the majority of the microbial community.</title>
        <authorList>
            <person name="Speth D.R."/>
            <person name="In T Zandt M."/>
            <person name="Guerrero Cruz S."/>
            <person name="Jetten M.S."/>
            <person name="Dutilh B.E."/>
        </authorList>
    </citation>
    <scope>NUCLEOTIDE SEQUENCE [LARGE SCALE GENOMIC DNA]</scope>
    <source>
        <strain evidence="5">OLB20</strain>
    </source>
</reference>
<accession>A0A136LZM4</accession>
<keyword evidence="2 3" id="KW-0802">TPR repeat</keyword>
<sequence length="525" mass="59309">MGFLVYSGVLGGAFIFDDELLIERNELIRSLGNIPQFFSSSIDSGAFINDGNFFRPLQMVIYTIIFSMFQLTSTLPYHLVPIVLHGMNSVLVYALIRNTGIRREASLAGALLFLVHPVQVQAVAYISGLADPLGLFLLLSGILVLFHQRFAHHRPLLRYGGALLLFLLAMLAKESFIIAGPLVFVLAAIYWRDRDDSEFRMRMAAVAATILLSISYLVLKFTVFNFAGTFGLAQEESAYSTNMLVRITTFISSVWDYFVLVIFPRDLYYEKPLNTAYSLESVRGMFGLLAIALTGIAATAAARAGNRKLLTAIAFIVIPMLPYTGIVPLNAYYLEHWLYVPMTGLAILAALVLDRLHAKEWVMILFILLLALLGLRTYVRAAQWGDPAEFYRNELGYTTDSARIWNNLANIYSRTGQHDKAIEAYERAIELRDDYPQTRHNLGNLYAMQGRYQEAFDQFYLSLTKDPNFIYSHDKMQRLFSLTEGEEERARAFERFIARIRAGGNVTLEEINTVLDITPSPEPEQ</sequence>
<evidence type="ECO:0000256" key="1">
    <source>
        <dbReference type="ARBA" id="ARBA00022737"/>
    </source>
</evidence>
<dbReference type="STRING" id="1617426.TR69_WS6001001113"/>
<dbReference type="PROSITE" id="PS50293">
    <property type="entry name" value="TPR_REGION"/>
    <property type="match status" value="1"/>
</dbReference>
<feature type="transmembrane region" description="Helical" evidence="4">
    <location>
        <begin position="337"/>
        <end position="354"/>
    </location>
</feature>
<evidence type="ECO:0000256" key="2">
    <source>
        <dbReference type="ARBA" id="ARBA00022803"/>
    </source>
</evidence>
<feature type="transmembrane region" description="Helical" evidence="4">
    <location>
        <begin position="309"/>
        <end position="331"/>
    </location>
</feature>
<dbReference type="AlphaFoldDB" id="A0A136LZM4"/>
<dbReference type="Gene3D" id="1.25.40.10">
    <property type="entry name" value="Tetratricopeptide repeat domain"/>
    <property type="match status" value="1"/>
</dbReference>
<feature type="repeat" description="TPR" evidence="3">
    <location>
        <begin position="436"/>
        <end position="469"/>
    </location>
</feature>
<evidence type="ECO:0000256" key="4">
    <source>
        <dbReference type="SAM" id="Phobius"/>
    </source>
</evidence>
<feature type="transmembrane region" description="Helical" evidence="4">
    <location>
        <begin position="203"/>
        <end position="232"/>
    </location>
</feature>
<dbReference type="SMART" id="SM00028">
    <property type="entry name" value="TPR"/>
    <property type="match status" value="2"/>
</dbReference>
<feature type="transmembrane region" description="Helical" evidence="4">
    <location>
        <begin position="244"/>
        <end position="264"/>
    </location>
</feature>
<dbReference type="PANTHER" id="PTHR44227:SF3">
    <property type="entry name" value="PROTEIN O-MANNOSYL-TRANSFERASE TMTC4"/>
    <property type="match status" value="1"/>
</dbReference>
<dbReference type="Proteomes" id="UP000070457">
    <property type="component" value="Unassembled WGS sequence"/>
</dbReference>
<feature type="transmembrane region" description="Helical" evidence="4">
    <location>
        <begin position="77"/>
        <end position="96"/>
    </location>
</feature>
<evidence type="ECO:0000313" key="6">
    <source>
        <dbReference type="Proteomes" id="UP000070457"/>
    </source>
</evidence>
<dbReference type="Pfam" id="PF13424">
    <property type="entry name" value="TPR_12"/>
    <property type="match status" value="1"/>
</dbReference>
<feature type="transmembrane region" description="Helical" evidence="4">
    <location>
        <begin position="163"/>
        <end position="191"/>
    </location>
</feature>
<feature type="repeat" description="TPR" evidence="3">
    <location>
        <begin position="402"/>
        <end position="435"/>
    </location>
</feature>
<evidence type="ECO:0000256" key="3">
    <source>
        <dbReference type="PROSITE-ProRule" id="PRU00339"/>
    </source>
</evidence>
<feature type="transmembrane region" description="Helical" evidence="4">
    <location>
        <begin position="284"/>
        <end position="302"/>
    </location>
</feature>
<dbReference type="PROSITE" id="PS50005">
    <property type="entry name" value="TPR"/>
    <property type="match status" value="2"/>
</dbReference>
<dbReference type="InterPro" id="IPR019734">
    <property type="entry name" value="TPR_rpt"/>
</dbReference>
<dbReference type="EMBL" id="JYNZ01000003">
    <property type="protein sequence ID" value="KXK27087.1"/>
    <property type="molecule type" value="Genomic_DNA"/>
</dbReference>
<proteinExistence type="predicted"/>
<dbReference type="InterPro" id="IPR052346">
    <property type="entry name" value="O-mannosyl-transferase_TMTC"/>
</dbReference>
<keyword evidence="4" id="KW-0472">Membrane</keyword>
<keyword evidence="4" id="KW-0812">Transmembrane</keyword>
<evidence type="ECO:0000313" key="5">
    <source>
        <dbReference type="EMBL" id="KXK27087.1"/>
    </source>
</evidence>
<feature type="transmembrane region" description="Helical" evidence="4">
    <location>
        <begin position="361"/>
        <end position="379"/>
    </location>
</feature>
<dbReference type="InterPro" id="IPR011990">
    <property type="entry name" value="TPR-like_helical_dom_sf"/>
</dbReference>
<dbReference type="PANTHER" id="PTHR44227">
    <property type="match status" value="1"/>
</dbReference>
<gene>
    <name evidence="5" type="primary">ycf3</name>
    <name evidence="5" type="ORF">TR69_WS6001001113</name>
</gene>
<name>A0A136LZM4_9BACT</name>
<comment type="caution">
    <text evidence="5">The sequence shown here is derived from an EMBL/GenBank/DDBJ whole genome shotgun (WGS) entry which is preliminary data.</text>
</comment>
<organism evidence="5 6">
    <name type="scientific">candidate division WS6 bacterium OLB20</name>
    <dbReference type="NCBI Taxonomy" id="1617426"/>
    <lineage>
        <taxon>Bacteria</taxon>
        <taxon>Candidatus Dojkabacteria</taxon>
    </lineage>
</organism>
<keyword evidence="4" id="KW-1133">Transmembrane helix</keyword>
<protein>
    <submittedName>
        <fullName evidence="5">Photosystem I assembly protein Ycf3</fullName>
    </submittedName>
</protein>